<dbReference type="PANTHER" id="PTHR12526:SF636">
    <property type="entry name" value="BLL3647 PROTEIN"/>
    <property type="match status" value="1"/>
</dbReference>
<dbReference type="Gene3D" id="3.40.50.2000">
    <property type="entry name" value="Glycogen Phosphorylase B"/>
    <property type="match status" value="2"/>
</dbReference>
<dbReference type="InterPro" id="IPR028098">
    <property type="entry name" value="Glyco_trans_4-like_N"/>
</dbReference>
<dbReference type="STRING" id="1936003.STSP2_03542"/>
<dbReference type="AlphaFoldDB" id="A0A1U9NS48"/>
<protein>
    <submittedName>
        <fullName evidence="2">Putative teichuronic acid biosynthesis glycosyltransferase TuaC</fullName>
        <ecNumber evidence="2">2.4.-.-</ecNumber>
    </submittedName>
</protein>
<name>A0A1U9NS48_9BACT</name>
<dbReference type="KEGG" id="alus:STSP2_03542"/>
<dbReference type="SUPFAM" id="SSF53756">
    <property type="entry name" value="UDP-Glycosyltransferase/glycogen phosphorylase"/>
    <property type="match status" value="1"/>
</dbReference>
<dbReference type="EMBL" id="CP019791">
    <property type="protein sequence ID" value="AQT70336.1"/>
    <property type="molecule type" value="Genomic_DNA"/>
</dbReference>
<dbReference type="Proteomes" id="UP000189674">
    <property type="component" value="Chromosome"/>
</dbReference>
<dbReference type="Pfam" id="PF13439">
    <property type="entry name" value="Glyco_transf_4"/>
    <property type="match status" value="1"/>
</dbReference>
<dbReference type="EC" id="2.4.-.-" evidence="2"/>
<evidence type="ECO:0000259" key="1">
    <source>
        <dbReference type="Pfam" id="PF13439"/>
    </source>
</evidence>
<keyword evidence="2" id="KW-0808">Transferase</keyword>
<evidence type="ECO:0000313" key="3">
    <source>
        <dbReference type="Proteomes" id="UP000189674"/>
    </source>
</evidence>
<keyword evidence="3" id="KW-1185">Reference proteome</keyword>
<dbReference type="SMR" id="A0A1U9NS48"/>
<dbReference type="GO" id="GO:0016757">
    <property type="term" value="F:glycosyltransferase activity"/>
    <property type="evidence" value="ECO:0007669"/>
    <property type="project" value="UniProtKB-KW"/>
</dbReference>
<organism evidence="2 3">
    <name type="scientific">Anaerohalosphaera lusitana</name>
    <dbReference type="NCBI Taxonomy" id="1936003"/>
    <lineage>
        <taxon>Bacteria</taxon>
        <taxon>Pseudomonadati</taxon>
        <taxon>Planctomycetota</taxon>
        <taxon>Phycisphaerae</taxon>
        <taxon>Sedimentisphaerales</taxon>
        <taxon>Anaerohalosphaeraceae</taxon>
        <taxon>Anaerohalosphaera</taxon>
    </lineage>
</organism>
<accession>A0A1U9NS48</accession>
<keyword evidence="2" id="KW-0328">Glycosyltransferase</keyword>
<sequence length="356" mass="40165">MRTIELMPYLRQRGIRLDFCTLSNDTAPGSLDSLIKQHGGDVLQCPLKLQPWSFHHRLKNILKEGNYDAVHSHVFMFSGYVAFIAKQANIRSRVVHFRTTSDGGKKRNFSRKGYNKAMHYLVDKYATDILAVCIGAMEVGWRVDWRQDPRCKIVYNGIDVSKFQRKKDISSEVRCDLNLPQQSKLVVCVGRLIPDKSQNVLIDAAPEILGCNPDTHVLFVGDGPERSSLSDKVVRTSLEQRIHFLGTRTDVPELLLASDCFVLPSKREGLPGVVLEALMANLPVVATDLPGVREIQNYAPHVKIVPFGDSHALAREVSKSLCRNEHLHIHDRFYEAFDLKTCAEKLADVYEESLEG</sequence>
<feature type="domain" description="Glycosyltransferase subfamily 4-like N-terminal" evidence="1">
    <location>
        <begin position="3"/>
        <end position="161"/>
    </location>
</feature>
<dbReference type="Pfam" id="PF13692">
    <property type="entry name" value="Glyco_trans_1_4"/>
    <property type="match status" value="1"/>
</dbReference>
<proteinExistence type="predicted"/>
<evidence type="ECO:0000313" key="2">
    <source>
        <dbReference type="EMBL" id="AQT70336.1"/>
    </source>
</evidence>
<dbReference type="PANTHER" id="PTHR12526">
    <property type="entry name" value="GLYCOSYLTRANSFERASE"/>
    <property type="match status" value="1"/>
</dbReference>
<gene>
    <name evidence="2" type="primary">tuaC_2</name>
    <name evidence="2" type="ORF">STSP2_03542</name>
</gene>
<reference evidence="3" key="1">
    <citation type="submission" date="2017-02" db="EMBL/GenBank/DDBJ databases">
        <title>Comparative genomics and description of representatives of a novel lineage of planctomycetes thriving in anoxic sediments.</title>
        <authorList>
            <person name="Spring S."/>
            <person name="Bunk B."/>
            <person name="Sproer C."/>
        </authorList>
    </citation>
    <scope>NUCLEOTIDE SEQUENCE [LARGE SCALE GENOMIC DNA]</scope>
    <source>
        <strain evidence="3">ST-NAGAB-D1</strain>
    </source>
</reference>